<protein>
    <submittedName>
        <fullName evidence="1">Uncharacterized protein</fullName>
    </submittedName>
</protein>
<evidence type="ECO:0000313" key="1">
    <source>
        <dbReference type="EMBL" id="UOQ48947.1"/>
    </source>
</evidence>
<gene>
    <name evidence="1" type="ORF">MUN88_02060</name>
</gene>
<proteinExistence type="predicted"/>
<sequence length="69" mass="8138">MINLLQQQWGYKDFVINTTKEELDIDTVHQFLSKESYIGRKASQLKMSKKPIDHTTLCFGMYHINKDMS</sequence>
<keyword evidence="2" id="KW-1185">Reference proteome</keyword>
<reference evidence="1 2" key="1">
    <citation type="submission" date="2022-04" db="EMBL/GenBank/DDBJ databases">
        <title>Gracilibacillus sp. isolated from saltern.</title>
        <authorList>
            <person name="Won M."/>
            <person name="Lee C.-M."/>
            <person name="Woen H.-Y."/>
            <person name="Kwon S.-W."/>
        </authorList>
    </citation>
    <scope>NUCLEOTIDE SEQUENCE [LARGE SCALE GENOMIC DNA]</scope>
    <source>
        <strain evidence="1 2">SSWR10-1</strain>
    </source>
</reference>
<name>A0ABY4EYM1_9BACI</name>
<evidence type="ECO:0000313" key="2">
    <source>
        <dbReference type="Proteomes" id="UP000831782"/>
    </source>
</evidence>
<organism evidence="1 2">
    <name type="scientific">Gracilibacillus caseinilyticus</name>
    <dbReference type="NCBI Taxonomy" id="2932256"/>
    <lineage>
        <taxon>Bacteria</taxon>
        <taxon>Bacillati</taxon>
        <taxon>Bacillota</taxon>
        <taxon>Bacilli</taxon>
        <taxon>Bacillales</taxon>
        <taxon>Bacillaceae</taxon>
        <taxon>Gracilibacillus</taxon>
    </lineage>
</organism>
<dbReference type="EMBL" id="CP095072">
    <property type="protein sequence ID" value="UOQ48947.1"/>
    <property type="molecule type" value="Genomic_DNA"/>
</dbReference>
<dbReference type="Proteomes" id="UP000831782">
    <property type="component" value="Chromosome"/>
</dbReference>
<accession>A0ABY4EYM1</accession>
<dbReference type="RefSeq" id="WP_244720250.1">
    <property type="nucleotide sequence ID" value="NZ_CP095072.1"/>
</dbReference>